<organism evidence="2">
    <name type="scientific">marine sediment metagenome</name>
    <dbReference type="NCBI Taxonomy" id="412755"/>
    <lineage>
        <taxon>unclassified sequences</taxon>
        <taxon>metagenomes</taxon>
        <taxon>ecological metagenomes</taxon>
    </lineage>
</organism>
<feature type="non-terminal residue" evidence="2">
    <location>
        <position position="397"/>
    </location>
</feature>
<evidence type="ECO:0000313" key="2">
    <source>
        <dbReference type="EMBL" id="GAF81328.1"/>
    </source>
</evidence>
<reference evidence="2" key="1">
    <citation type="journal article" date="2014" name="Front. Microbiol.">
        <title>High frequency of phylogenetically diverse reductive dehalogenase-homologous genes in deep subseafloor sedimentary metagenomes.</title>
        <authorList>
            <person name="Kawai M."/>
            <person name="Futagami T."/>
            <person name="Toyoda A."/>
            <person name="Takaki Y."/>
            <person name="Nishi S."/>
            <person name="Hori S."/>
            <person name="Arai W."/>
            <person name="Tsubouchi T."/>
            <person name="Morono Y."/>
            <person name="Uchiyama I."/>
            <person name="Ito T."/>
            <person name="Fujiyama A."/>
            <person name="Inagaki F."/>
            <person name="Takami H."/>
        </authorList>
    </citation>
    <scope>NUCLEOTIDE SEQUENCE</scope>
    <source>
        <strain evidence="2">Expedition CK06-06</strain>
    </source>
</reference>
<comment type="caution">
    <text evidence="2">The sequence shown here is derived from an EMBL/GenBank/DDBJ whole genome shotgun (WGS) entry which is preliminary data.</text>
</comment>
<feature type="domain" description="Glycoside hydrolase 123 catalytic" evidence="1">
    <location>
        <begin position="147"/>
        <end position="364"/>
    </location>
</feature>
<proteinExistence type="predicted"/>
<protein>
    <recommendedName>
        <fullName evidence="1">Glycoside hydrolase 123 catalytic domain-containing protein</fullName>
    </recommendedName>
</protein>
<name>X0SJR6_9ZZZZ</name>
<feature type="non-terminal residue" evidence="2">
    <location>
        <position position="1"/>
    </location>
</feature>
<sequence length="397" mass="44933">QVANGEGFAAWSGDGIGFGMMCLAGAAGGLHIEAGGSGVTVVNPVARFRIKDGETHDGWGPLVVYFLTDTTSSQGLAAHAAELRARIDPAKPADYVPIEAADIVEETRRHYSFTHDFTEFDKAASRYLDQFHFNGFRMHCVPSHIAGYPRFTDEYNRLHKMMYGPLIEHLREKGWLKWAYSYWLDEPSEEQYPEVIAGMKLLGENCPGLTRLLTEQPEAPLEEVVDLWVPVLYNYRPDRCQARQAAGDEVWWYVCCGPRAPYPNNFIDHPAINHRIRFWMAEQYGVTGSLYWSATYYGKLPDKTPRNPWIEAMSYSGGGGHWGNGDGMLLYPACRERSETPVLEGPVVSIRWEILRDGLEDREYFWTLRQEMARLEAMRPAAKGAQSRLIDTAIKRA</sequence>
<gene>
    <name evidence="2" type="ORF">S01H1_14091</name>
</gene>
<dbReference type="EMBL" id="BARS01007311">
    <property type="protein sequence ID" value="GAF81328.1"/>
    <property type="molecule type" value="Genomic_DNA"/>
</dbReference>
<evidence type="ECO:0000259" key="1">
    <source>
        <dbReference type="Pfam" id="PF13320"/>
    </source>
</evidence>
<dbReference type="InterPro" id="IPR025150">
    <property type="entry name" value="GH123_cat"/>
</dbReference>
<dbReference type="Pfam" id="PF13320">
    <property type="entry name" value="GH123_cat"/>
    <property type="match status" value="1"/>
</dbReference>
<accession>X0SJR6</accession>
<dbReference type="AlphaFoldDB" id="X0SJR6"/>